<feature type="domain" description="RNA polymerase sigma-70 region 2" evidence="6">
    <location>
        <begin position="27"/>
        <end position="89"/>
    </location>
</feature>
<protein>
    <submittedName>
        <fullName evidence="8">RNA polymerase sigma factor SigM</fullName>
    </submittedName>
</protein>
<evidence type="ECO:0000256" key="5">
    <source>
        <dbReference type="SAM" id="MobiDB-lite"/>
    </source>
</evidence>
<dbReference type="InterPro" id="IPR007627">
    <property type="entry name" value="RNA_pol_sigma70_r2"/>
</dbReference>
<keyword evidence="4" id="KW-0804">Transcription</keyword>
<evidence type="ECO:0000256" key="2">
    <source>
        <dbReference type="ARBA" id="ARBA00023015"/>
    </source>
</evidence>
<gene>
    <name evidence="8" type="primary">sigM_2</name>
    <name evidence="8" type="ORF">FF011L_39550</name>
</gene>
<dbReference type="KEGG" id="rml:FF011L_39550"/>
<dbReference type="InterPro" id="IPR039425">
    <property type="entry name" value="RNA_pol_sigma-70-like"/>
</dbReference>
<dbReference type="NCBIfam" id="TIGR02937">
    <property type="entry name" value="sigma70-ECF"/>
    <property type="match status" value="1"/>
</dbReference>
<keyword evidence="3" id="KW-0731">Sigma factor</keyword>
<dbReference type="InterPro" id="IPR013325">
    <property type="entry name" value="RNA_pol_sigma_r2"/>
</dbReference>
<reference evidence="8 9" key="1">
    <citation type="submission" date="2019-02" db="EMBL/GenBank/DDBJ databases">
        <title>Deep-cultivation of Planctomycetes and their phenomic and genomic characterization uncovers novel biology.</title>
        <authorList>
            <person name="Wiegand S."/>
            <person name="Jogler M."/>
            <person name="Boedeker C."/>
            <person name="Pinto D."/>
            <person name="Vollmers J."/>
            <person name="Rivas-Marin E."/>
            <person name="Kohn T."/>
            <person name="Peeters S.H."/>
            <person name="Heuer A."/>
            <person name="Rast P."/>
            <person name="Oberbeckmann S."/>
            <person name="Bunk B."/>
            <person name="Jeske O."/>
            <person name="Meyerdierks A."/>
            <person name="Storesund J.E."/>
            <person name="Kallscheuer N."/>
            <person name="Luecker S."/>
            <person name="Lage O.M."/>
            <person name="Pohl T."/>
            <person name="Merkel B.J."/>
            <person name="Hornburger P."/>
            <person name="Mueller R.-W."/>
            <person name="Bruemmer F."/>
            <person name="Labrenz M."/>
            <person name="Spormann A.M."/>
            <person name="Op den Camp H."/>
            <person name="Overmann J."/>
            <person name="Amann R."/>
            <person name="Jetten M.S.M."/>
            <person name="Mascher T."/>
            <person name="Medema M.H."/>
            <person name="Devos D.P."/>
            <person name="Kaster A.-K."/>
            <person name="Ovreas L."/>
            <person name="Rohde M."/>
            <person name="Galperin M.Y."/>
            <person name="Jogler C."/>
        </authorList>
    </citation>
    <scope>NUCLEOTIDE SEQUENCE [LARGE SCALE GENOMIC DNA]</scope>
    <source>
        <strain evidence="8 9">FF011L</strain>
    </source>
</reference>
<dbReference type="Pfam" id="PF04542">
    <property type="entry name" value="Sigma70_r2"/>
    <property type="match status" value="1"/>
</dbReference>
<dbReference type="InterPro" id="IPR013324">
    <property type="entry name" value="RNA_pol_sigma_r3/r4-like"/>
</dbReference>
<dbReference type="SUPFAM" id="SSF88659">
    <property type="entry name" value="Sigma3 and sigma4 domains of RNA polymerase sigma factors"/>
    <property type="match status" value="1"/>
</dbReference>
<evidence type="ECO:0000313" key="8">
    <source>
        <dbReference type="EMBL" id="QDS95168.1"/>
    </source>
</evidence>
<evidence type="ECO:0000256" key="4">
    <source>
        <dbReference type="ARBA" id="ARBA00023163"/>
    </source>
</evidence>
<dbReference type="PANTHER" id="PTHR43133">
    <property type="entry name" value="RNA POLYMERASE ECF-TYPE SIGMA FACTO"/>
    <property type="match status" value="1"/>
</dbReference>
<name>A0A517MJX3_9BACT</name>
<dbReference type="Pfam" id="PF08281">
    <property type="entry name" value="Sigma70_r4_2"/>
    <property type="match status" value="1"/>
</dbReference>
<dbReference type="RefSeq" id="WP_145353136.1">
    <property type="nucleotide sequence ID" value="NZ_CP036262.1"/>
</dbReference>
<evidence type="ECO:0000256" key="1">
    <source>
        <dbReference type="ARBA" id="ARBA00010641"/>
    </source>
</evidence>
<evidence type="ECO:0000259" key="7">
    <source>
        <dbReference type="Pfam" id="PF08281"/>
    </source>
</evidence>
<accession>A0A517MJX3</accession>
<dbReference type="GO" id="GO:0016987">
    <property type="term" value="F:sigma factor activity"/>
    <property type="evidence" value="ECO:0007669"/>
    <property type="project" value="UniProtKB-KW"/>
</dbReference>
<feature type="domain" description="RNA polymerase sigma factor 70 region 4 type 2" evidence="7">
    <location>
        <begin position="122"/>
        <end position="173"/>
    </location>
</feature>
<evidence type="ECO:0000259" key="6">
    <source>
        <dbReference type="Pfam" id="PF04542"/>
    </source>
</evidence>
<dbReference type="SUPFAM" id="SSF88946">
    <property type="entry name" value="Sigma2 domain of RNA polymerase sigma factors"/>
    <property type="match status" value="1"/>
</dbReference>
<sequence>MIQRPTKETELSSNSAPDHHQQIQGWVERYERPLLSYALKMNGGNREAAQDAVQETFLRLCREDSSLLEGRIAAWLFTVCRTRVIDMQRLHTPQVLKPDQMSQVESEQGSPCDAAEQVDEQRRLATLVADLPARQKEVLRLRLQAGLSYREIAEVTGITVSNVGVQLHAAVTTLRSRLRTN</sequence>
<keyword evidence="9" id="KW-1185">Reference proteome</keyword>
<dbReference type="AlphaFoldDB" id="A0A517MJX3"/>
<feature type="compositionally biased region" description="Basic and acidic residues" evidence="5">
    <location>
        <begin position="1"/>
        <end position="10"/>
    </location>
</feature>
<feature type="region of interest" description="Disordered" evidence="5">
    <location>
        <begin position="1"/>
        <end position="20"/>
    </location>
</feature>
<dbReference type="GO" id="GO:0006352">
    <property type="term" value="P:DNA-templated transcription initiation"/>
    <property type="evidence" value="ECO:0007669"/>
    <property type="project" value="InterPro"/>
</dbReference>
<dbReference type="EMBL" id="CP036262">
    <property type="protein sequence ID" value="QDS95168.1"/>
    <property type="molecule type" value="Genomic_DNA"/>
</dbReference>
<dbReference type="InterPro" id="IPR014284">
    <property type="entry name" value="RNA_pol_sigma-70_dom"/>
</dbReference>
<dbReference type="Proteomes" id="UP000320672">
    <property type="component" value="Chromosome"/>
</dbReference>
<dbReference type="PANTHER" id="PTHR43133:SF51">
    <property type="entry name" value="RNA POLYMERASE SIGMA FACTOR"/>
    <property type="match status" value="1"/>
</dbReference>
<dbReference type="Gene3D" id="1.10.10.10">
    <property type="entry name" value="Winged helix-like DNA-binding domain superfamily/Winged helix DNA-binding domain"/>
    <property type="match status" value="1"/>
</dbReference>
<comment type="similarity">
    <text evidence="1">Belongs to the sigma-70 factor family. ECF subfamily.</text>
</comment>
<dbReference type="GO" id="GO:0003677">
    <property type="term" value="F:DNA binding"/>
    <property type="evidence" value="ECO:0007669"/>
    <property type="project" value="InterPro"/>
</dbReference>
<organism evidence="8 9">
    <name type="scientific">Roseimaritima multifibrata</name>
    <dbReference type="NCBI Taxonomy" id="1930274"/>
    <lineage>
        <taxon>Bacteria</taxon>
        <taxon>Pseudomonadati</taxon>
        <taxon>Planctomycetota</taxon>
        <taxon>Planctomycetia</taxon>
        <taxon>Pirellulales</taxon>
        <taxon>Pirellulaceae</taxon>
        <taxon>Roseimaritima</taxon>
    </lineage>
</organism>
<evidence type="ECO:0000313" key="9">
    <source>
        <dbReference type="Proteomes" id="UP000320672"/>
    </source>
</evidence>
<proteinExistence type="inferred from homology"/>
<dbReference type="Gene3D" id="1.10.1740.10">
    <property type="match status" value="1"/>
</dbReference>
<dbReference type="OrthoDB" id="283659at2"/>
<keyword evidence="2" id="KW-0805">Transcription regulation</keyword>
<evidence type="ECO:0000256" key="3">
    <source>
        <dbReference type="ARBA" id="ARBA00023082"/>
    </source>
</evidence>
<dbReference type="InterPro" id="IPR013249">
    <property type="entry name" value="RNA_pol_sigma70_r4_t2"/>
</dbReference>
<dbReference type="InterPro" id="IPR036388">
    <property type="entry name" value="WH-like_DNA-bd_sf"/>
</dbReference>
<dbReference type="CDD" id="cd06171">
    <property type="entry name" value="Sigma70_r4"/>
    <property type="match status" value="1"/>
</dbReference>